<evidence type="ECO:0000256" key="4">
    <source>
        <dbReference type="ARBA" id="ARBA00023242"/>
    </source>
</evidence>
<feature type="compositionally biased region" description="Basic residues" evidence="5">
    <location>
        <begin position="1009"/>
        <end position="1036"/>
    </location>
</feature>
<dbReference type="GO" id="GO:0032040">
    <property type="term" value="C:small-subunit processome"/>
    <property type="evidence" value="ECO:0007669"/>
    <property type="project" value="TreeGrafter"/>
</dbReference>
<dbReference type="EMBL" id="VEVO01000011">
    <property type="protein sequence ID" value="KAF0034792.1"/>
    <property type="molecule type" value="Genomic_DNA"/>
</dbReference>
<feature type="region of interest" description="Disordered" evidence="5">
    <location>
        <begin position="968"/>
        <end position="1066"/>
    </location>
</feature>
<sequence length="1066" mass="122064">MSKSQQQSLDEDAVFLEVSETSPEFLHCEKERQAVERLLSAGPEAFYSSIGTGRSGCFLSPAEVSQITSWAQDYHFNQVQREQDGVEGSSEMEDLCSTYFPCTSETPAPNLDLGWPEKGPWFTMGSVTVHTNPPAEGEPPVREIIRRHLQKATQVIAIVTDRLTDGAIIGDLHNAASRDVAVYIILNQRSIQENFTINRFRHPNIRVRVLGGKTFCSRMGRTVVGEMKDKFLLVDLETVIHGSYSLTWTDAHLHRQLVTVLSGPAVDSFDREFRILFAASLPVAVTSRVLDTHVDATQKLKDFSNLRLQKPFSLEPEIFNPPSPPADSLLDWETMGVIQRECCFQESHLDRHEEIPPKNNMLFEKNTPIMDRFTNIENQFVDKKRICRNTSPVTNHVPDKSTTFNSTKASPTDLTPERMKRVERIVEKNISMQLSMQKRTDLDDRTKTRLGDKTVEPTHSMVILSSDRRRQRSRRESVVEEESSTDETSSQVENRPSSRKPIILRVPQSESFSSLSDIMKRIQPQQSTSQVFKKGSNAAASEMSQSMMDLSIHKRDANQDGREVPRFKASVTSVSGHKHNFIVCFSSRVVCRFIAIMVRAQRGKKLQRPKKTERHDEDDPEAYKNMPVPDKKSSQYTKDKIDEFHDEKIAKLLASGVGMESDSEEIDDEEEVMALDDSEEEDDDEEIEEEGTDMESDLEGKKDEDLPNEMAWGKKKKMFYDSDYVTIKGKSNEELETEEQEEEEEAKSIQKRLAANLSEEDYDLNLFQEFAGEDEKDENTTIEKEERIVKDLKEMSQKEKMKLLKKESPELLELIQDFKAKITELKDELQPLVQMIKDGKIPPGKGADYIKTKQQLYLNYCTNISFYLVLKAKRIPAHNHPVIERLLTYRNLINELGAVDARLAPEFRRLLAGEARGARAEGKKTRVCGKKEKDSDETMPEVEEDSDSDLDEEAALRFYRETEERLKLKRKSKDPHAEELAKVGDVEDELDPDAKRGITYQMAKNKGLTPKRKKIDRNPRVKHREKFRRAKIRRKGQVRDVRREETRYSGELSGIRAGVKKSTKLK</sequence>
<evidence type="ECO:0000256" key="1">
    <source>
        <dbReference type="ARBA" id="ARBA00004604"/>
    </source>
</evidence>
<dbReference type="Proteomes" id="UP000438429">
    <property type="component" value="Unassembled WGS sequence"/>
</dbReference>
<feature type="compositionally biased region" description="Acidic residues" evidence="5">
    <location>
        <begin position="661"/>
        <end position="697"/>
    </location>
</feature>
<evidence type="ECO:0000256" key="3">
    <source>
        <dbReference type="ARBA" id="ARBA00022553"/>
    </source>
</evidence>
<protein>
    <recommendedName>
        <fullName evidence="10">Something about silencing protein 10</fullName>
    </recommendedName>
</protein>
<comment type="similarity">
    <text evidence="2">Belongs to the SAS10 family.</text>
</comment>
<dbReference type="InterPro" id="IPR012461">
    <property type="entry name" value="SACK1"/>
</dbReference>
<dbReference type="InterPro" id="IPR018972">
    <property type="entry name" value="Sas10_C_dom"/>
</dbReference>
<keyword evidence="3" id="KW-0597">Phosphoprotein</keyword>
<evidence type="ECO:0000259" key="7">
    <source>
        <dbReference type="Pfam" id="PF09368"/>
    </source>
</evidence>
<feature type="region of interest" description="Disordered" evidence="5">
    <location>
        <begin position="391"/>
        <end position="415"/>
    </location>
</feature>
<keyword evidence="4" id="KW-0539">Nucleus</keyword>
<evidence type="ECO:0000256" key="5">
    <source>
        <dbReference type="SAM" id="MobiDB-lite"/>
    </source>
</evidence>
<accession>A0A6A4SXN8</accession>
<feature type="compositionally biased region" description="Basic and acidic residues" evidence="5">
    <location>
        <begin position="974"/>
        <end position="985"/>
    </location>
</feature>
<feature type="region of interest" description="Disordered" evidence="5">
    <location>
        <begin position="432"/>
        <end position="502"/>
    </location>
</feature>
<feature type="compositionally biased region" description="Basic and acidic residues" evidence="5">
    <location>
        <begin position="438"/>
        <end position="456"/>
    </location>
</feature>
<dbReference type="Gene3D" id="3.30.870.10">
    <property type="entry name" value="Endonuclease Chain A"/>
    <property type="match status" value="1"/>
</dbReference>
<feature type="compositionally biased region" description="Basic and acidic residues" evidence="5">
    <location>
        <begin position="921"/>
        <end position="936"/>
    </location>
</feature>
<dbReference type="Pfam" id="PF09368">
    <property type="entry name" value="Sas10"/>
    <property type="match status" value="1"/>
</dbReference>
<evidence type="ECO:0000256" key="2">
    <source>
        <dbReference type="ARBA" id="ARBA00010979"/>
    </source>
</evidence>
<dbReference type="GO" id="GO:0000462">
    <property type="term" value="P:maturation of SSU-rRNA from tricistronic rRNA transcript (SSU-rRNA, 5.8S rRNA, LSU-rRNA)"/>
    <property type="evidence" value="ECO:0007669"/>
    <property type="project" value="TreeGrafter"/>
</dbReference>
<dbReference type="PANTHER" id="PTHR13237">
    <property type="entry name" value="SOMETHING ABOUT SILENCING PROTEIN 10-RELATED"/>
    <property type="match status" value="1"/>
</dbReference>
<feature type="domain" description="Sas10 C-terminal" evidence="7">
    <location>
        <begin position="993"/>
        <end position="1065"/>
    </location>
</feature>
<evidence type="ECO:0000313" key="8">
    <source>
        <dbReference type="EMBL" id="KAF0034792.1"/>
    </source>
</evidence>
<feature type="region of interest" description="Disordered" evidence="5">
    <location>
        <begin position="604"/>
        <end position="635"/>
    </location>
</feature>
<feature type="domain" description="Scaffolding anchor of CK1" evidence="6">
    <location>
        <begin position="18"/>
        <end position="281"/>
    </location>
</feature>
<dbReference type="AlphaFoldDB" id="A0A6A4SXN8"/>
<evidence type="ECO:0000259" key="6">
    <source>
        <dbReference type="Pfam" id="PF07894"/>
    </source>
</evidence>
<dbReference type="SUPFAM" id="SSF56024">
    <property type="entry name" value="Phospholipase D/nuclease"/>
    <property type="match status" value="1"/>
</dbReference>
<proteinExistence type="inferred from homology"/>
<feature type="region of interest" description="Disordered" evidence="5">
    <location>
        <begin position="921"/>
        <end position="950"/>
    </location>
</feature>
<evidence type="ECO:0008006" key="10">
    <source>
        <dbReference type="Google" id="ProtNLM"/>
    </source>
</evidence>
<feature type="compositionally biased region" description="Polar residues" evidence="5">
    <location>
        <begin position="391"/>
        <end position="413"/>
    </location>
</feature>
<dbReference type="Pfam" id="PF04000">
    <property type="entry name" value="Sas10_Utp3"/>
    <property type="match status" value="1"/>
</dbReference>
<evidence type="ECO:0000313" key="9">
    <source>
        <dbReference type="Proteomes" id="UP000438429"/>
    </source>
</evidence>
<reference evidence="8 9" key="1">
    <citation type="submission" date="2019-06" db="EMBL/GenBank/DDBJ databases">
        <title>Draft genomes of female and male turbot (Scophthalmus maximus).</title>
        <authorList>
            <person name="Xu H."/>
            <person name="Xu X.-W."/>
            <person name="Shao C."/>
            <person name="Chen S."/>
        </authorList>
    </citation>
    <scope>NUCLEOTIDE SEQUENCE [LARGE SCALE GENOMIC DNA]</scope>
    <source>
        <strain evidence="8">Ysfricsl-2016a</strain>
        <tissue evidence="8">Blood</tissue>
    </source>
</reference>
<dbReference type="Pfam" id="PF07894">
    <property type="entry name" value="SACK1"/>
    <property type="match status" value="1"/>
</dbReference>
<feature type="region of interest" description="Disordered" evidence="5">
    <location>
        <begin position="655"/>
        <end position="713"/>
    </location>
</feature>
<name>A0A6A4SXN8_SCOMX</name>
<feature type="compositionally biased region" description="Acidic residues" evidence="5">
    <location>
        <begin position="937"/>
        <end position="950"/>
    </location>
</feature>
<comment type="caution">
    <text evidence="8">The sequence shown here is derived from an EMBL/GenBank/DDBJ whole genome shotgun (WGS) entry which is preliminary data.</text>
</comment>
<comment type="subcellular location">
    <subcellularLocation>
        <location evidence="1">Nucleus</location>
        <location evidence="1">Nucleolus</location>
    </subcellularLocation>
</comment>
<organism evidence="8 9">
    <name type="scientific">Scophthalmus maximus</name>
    <name type="common">Turbot</name>
    <name type="synonym">Psetta maxima</name>
    <dbReference type="NCBI Taxonomy" id="52904"/>
    <lineage>
        <taxon>Eukaryota</taxon>
        <taxon>Metazoa</taxon>
        <taxon>Chordata</taxon>
        <taxon>Craniata</taxon>
        <taxon>Vertebrata</taxon>
        <taxon>Euteleostomi</taxon>
        <taxon>Actinopterygii</taxon>
        <taxon>Neopterygii</taxon>
        <taxon>Teleostei</taxon>
        <taxon>Neoteleostei</taxon>
        <taxon>Acanthomorphata</taxon>
        <taxon>Carangaria</taxon>
        <taxon>Pleuronectiformes</taxon>
        <taxon>Pleuronectoidei</taxon>
        <taxon>Scophthalmidae</taxon>
        <taxon>Scophthalmus</taxon>
    </lineage>
</organism>
<gene>
    <name evidence="8" type="ORF">F2P81_012550</name>
</gene>
<dbReference type="InterPro" id="IPR007146">
    <property type="entry name" value="Sas10/Utp3/C1D"/>
</dbReference>
<feature type="compositionally biased region" description="Basic and acidic residues" evidence="5">
    <location>
        <begin position="1037"/>
        <end position="1048"/>
    </location>
</feature>
<dbReference type="PANTHER" id="PTHR13237:SF8">
    <property type="entry name" value="SOMETHING ABOUT SILENCING PROTEIN 10"/>
    <property type="match status" value="1"/>
</dbReference>